<proteinExistence type="predicted"/>
<evidence type="ECO:0000313" key="3">
    <source>
        <dbReference type="Proteomes" id="UP000036873"/>
    </source>
</evidence>
<sequence>MFGLYILILILICIGVGTGLATASLAKNKGYSEEVGLNGYFFAGFFFGIFAMIYVAGLPLSEKMREEERIKLIQEIKKIGITKQEVVTERKTVIADDLPQW</sequence>
<dbReference type="RefSeq" id="WP_050740157.1">
    <property type="nucleotide sequence ID" value="NZ_LGYO01000022.1"/>
</dbReference>
<keyword evidence="1" id="KW-0472">Membrane</keyword>
<comment type="caution">
    <text evidence="2">The sequence shown here is derived from an EMBL/GenBank/DDBJ whole genome shotgun (WGS) entry which is preliminary data.</text>
</comment>
<reference evidence="3" key="1">
    <citation type="submission" date="2015-07" db="EMBL/GenBank/DDBJ databases">
        <title>Draft genome sequence of Acetobacterium bakii DSM 8293, a potential psychrophilic chemical producer through syngas fermentation.</title>
        <authorList>
            <person name="Song Y."/>
            <person name="Hwang S."/>
            <person name="Cho B.-K."/>
        </authorList>
    </citation>
    <scope>NUCLEOTIDE SEQUENCE [LARGE SCALE GENOMIC DNA]</scope>
    <source>
        <strain evidence="3">DSM 8239</strain>
    </source>
</reference>
<protein>
    <submittedName>
        <fullName evidence="2">Uncharacterized protein</fullName>
    </submittedName>
</protein>
<evidence type="ECO:0000256" key="1">
    <source>
        <dbReference type="SAM" id="Phobius"/>
    </source>
</evidence>
<accession>A0A0L6U023</accession>
<evidence type="ECO:0000313" key="2">
    <source>
        <dbReference type="EMBL" id="KNZ41849.1"/>
    </source>
</evidence>
<keyword evidence="1" id="KW-1133">Transmembrane helix</keyword>
<gene>
    <name evidence="2" type="ORF">AKG39_09520</name>
</gene>
<dbReference type="Proteomes" id="UP000036873">
    <property type="component" value="Unassembled WGS sequence"/>
</dbReference>
<feature type="transmembrane region" description="Helical" evidence="1">
    <location>
        <begin position="39"/>
        <end position="61"/>
    </location>
</feature>
<dbReference type="EMBL" id="LGYO01000022">
    <property type="protein sequence ID" value="KNZ41849.1"/>
    <property type="molecule type" value="Genomic_DNA"/>
</dbReference>
<name>A0A0L6U023_9FIRM</name>
<organism evidence="2 3">
    <name type="scientific">Acetobacterium bakii</name>
    <dbReference type="NCBI Taxonomy" id="52689"/>
    <lineage>
        <taxon>Bacteria</taxon>
        <taxon>Bacillati</taxon>
        <taxon>Bacillota</taxon>
        <taxon>Clostridia</taxon>
        <taxon>Eubacteriales</taxon>
        <taxon>Eubacteriaceae</taxon>
        <taxon>Acetobacterium</taxon>
    </lineage>
</organism>
<keyword evidence="1" id="KW-0812">Transmembrane</keyword>
<dbReference type="AlphaFoldDB" id="A0A0L6U023"/>
<keyword evidence="3" id="KW-1185">Reference proteome</keyword>